<feature type="compositionally biased region" description="Basic and acidic residues" evidence="1">
    <location>
        <begin position="88"/>
        <end position="97"/>
    </location>
</feature>
<feature type="compositionally biased region" description="Low complexity" evidence="1">
    <location>
        <begin position="67"/>
        <end position="84"/>
    </location>
</feature>
<protein>
    <submittedName>
        <fullName evidence="2">Uncharacterized protein</fullName>
    </submittedName>
</protein>
<accession>A0ABQ7G2X7</accession>
<feature type="non-terminal residue" evidence="2">
    <location>
        <position position="474"/>
    </location>
</feature>
<feature type="region of interest" description="Disordered" evidence="1">
    <location>
        <begin position="151"/>
        <end position="170"/>
    </location>
</feature>
<comment type="caution">
    <text evidence="2">The sequence shown here is derived from an EMBL/GenBank/DDBJ whole genome shotgun (WGS) entry which is preliminary data.</text>
</comment>
<evidence type="ECO:0000313" key="3">
    <source>
        <dbReference type="Proteomes" id="UP000815325"/>
    </source>
</evidence>
<reference evidence="2" key="1">
    <citation type="submission" date="2017-08" db="EMBL/GenBank/DDBJ databases">
        <authorList>
            <person name="Polle J.E."/>
            <person name="Barry K."/>
            <person name="Cushman J."/>
            <person name="Schmutz J."/>
            <person name="Tran D."/>
            <person name="Hathwaick L.T."/>
            <person name="Yim W.C."/>
            <person name="Jenkins J."/>
            <person name="Mckie-Krisberg Z.M."/>
            <person name="Prochnik S."/>
            <person name="Lindquist E."/>
            <person name="Dockter R.B."/>
            <person name="Adam C."/>
            <person name="Molina H."/>
            <person name="Bunkerborg J."/>
            <person name="Jin E."/>
            <person name="Buchheim M."/>
            <person name="Magnuson J."/>
        </authorList>
    </citation>
    <scope>NUCLEOTIDE SEQUENCE</scope>
    <source>
        <strain evidence="2">CCAP 19/18</strain>
    </source>
</reference>
<dbReference type="Proteomes" id="UP000815325">
    <property type="component" value="Unassembled WGS sequence"/>
</dbReference>
<organism evidence="2 3">
    <name type="scientific">Dunaliella salina</name>
    <name type="common">Green alga</name>
    <name type="synonym">Protococcus salinus</name>
    <dbReference type="NCBI Taxonomy" id="3046"/>
    <lineage>
        <taxon>Eukaryota</taxon>
        <taxon>Viridiplantae</taxon>
        <taxon>Chlorophyta</taxon>
        <taxon>core chlorophytes</taxon>
        <taxon>Chlorophyceae</taxon>
        <taxon>CS clade</taxon>
        <taxon>Chlamydomonadales</taxon>
        <taxon>Dunaliellaceae</taxon>
        <taxon>Dunaliella</taxon>
    </lineage>
</organism>
<feature type="compositionally biased region" description="Polar residues" evidence="1">
    <location>
        <begin position="301"/>
        <end position="320"/>
    </location>
</feature>
<feature type="region of interest" description="Disordered" evidence="1">
    <location>
        <begin position="301"/>
        <end position="340"/>
    </location>
</feature>
<feature type="compositionally biased region" description="Low complexity" evidence="1">
    <location>
        <begin position="388"/>
        <end position="405"/>
    </location>
</feature>
<keyword evidence="3" id="KW-1185">Reference proteome</keyword>
<name>A0ABQ7G2X7_DUNSA</name>
<dbReference type="EMBL" id="MU070221">
    <property type="protein sequence ID" value="KAF5828960.1"/>
    <property type="molecule type" value="Genomic_DNA"/>
</dbReference>
<feature type="compositionally biased region" description="Basic and acidic residues" evidence="1">
    <location>
        <begin position="28"/>
        <end position="42"/>
    </location>
</feature>
<evidence type="ECO:0000256" key="1">
    <source>
        <dbReference type="SAM" id="MobiDB-lite"/>
    </source>
</evidence>
<feature type="compositionally biased region" description="Basic and acidic residues" evidence="1">
    <location>
        <begin position="108"/>
        <end position="118"/>
    </location>
</feature>
<feature type="compositionally biased region" description="Low complexity" evidence="1">
    <location>
        <begin position="48"/>
        <end position="58"/>
    </location>
</feature>
<evidence type="ECO:0000313" key="2">
    <source>
        <dbReference type="EMBL" id="KAF5828960.1"/>
    </source>
</evidence>
<proteinExistence type="predicted"/>
<gene>
    <name evidence="2" type="ORF">DUNSADRAFT_16757</name>
</gene>
<feature type="region of interest" description="Disordered" evidence="1">
    <location>
        <begin position="28"/>
        <end position="118"/>
    </location>
</feature>
<feature type="region of interest" description="Disordered" evidence="1">
    <location>
        <begin position="378"/>
        <end position="463"/>
    </location>
</feature>
<sequence>MQAQPWGEDVSPEYVHMLVDVATHPEEVLHGQFFREGKRPDSSQETSQQDQKGQQQQPQEHHHHHQQQQQQQQQQQEQEQQQQEQEQEQQHKAKQQDGHQQPIGAAKVEGKERQTKMQDTELDEVLQRAKDFEQHTGMTSLDFIHSLSEPHLGTPEAQVDPPDPLAHPTSGAAEELQDVSEGLPSATVKAKERYLLLEALRAEMAEARGNTYKAASLMMHLKKLLGSIEATQKHTTGNPIVLESFQQQQVLRLLSKLRNATDAASEGIASTSGAFQFMYQGYPTPQLSSVQAYQEWIRSGLHTSSGQGNEHPNVYSSSDRSGPRGPESGRDDNPAAAAAAASASASAAGAAADGDNLDQGILRAIEATWNAVSSFLRIPSGLPKPRITTNTTSDTTSGTGANAATEHSADAPLHSPDGRPAEAVPHSIQPATTTAEATHRQMPHPAPAPRPHPILTTPSNWQLPLAPFPLKFPT</sequence>